<comment type="caution">
    <text evidence="2">The sequence shown here is derived from an EMBL/GenBank/DDBJ whole genome shotgun (WGS) entry which is preliminary data.</text>
</comment>
<accession>A0A9W4SXX6</accession>
<evidence type="ECO:0000256" key="1">
    <source>
        <dbReference type="SAM" id="MobiDB-lite"/>
    </source>
</evidence>
<feature type="region of interest" description="Disordered" evidence="1">
    <location>
        <begin position="1"/>
        <end position="31"/>
    </location>
</feature>
<keyword evidence="3" id="KW-1185">Reference proteome</keyword>
<feature type="compositionally biased region" description="Basic and acidic residues" evidence="1">
    <location>
        <begin position="1"/>
        <end position="26"/>
    </location>
</feature>
<sequence>MNEKENFGKKSKENAKEGYQKTKEVVQEGSHLAATKTSITLSNEEAELMGSLKDKLNKKGFYPSKSEILRAGL</sequence>
<dbReference type="AlphaFoldDB" id="A0A9W4SXX6"/>
<protein>
    <submittedName>
        <fullName evidence="2">4280_t:CDS:1</fullName>
    </submittedName>
</protein>
<proteinExistence type="predicted"/>
<dbReference type="EMBL" id="CAMKVN010003764">
    <property type="protein sequence ID" value="CAI2185542.1"/>
    <property type="molecule type" value="Genomic_DNA"/>
</dbReference>
<dbReference type="Proteomes" id="UP001153678">
    <property type="component" value="Unassembled WGS sequence"/>
</dbReference>
<reference evidence="2" key="1">
    <citation type="submission" date="2022-08" db="EMBL/GenBank/DDBJ databases">
        <authorList>
            <person name="Kallberg Y."/>
            <person name="Tangrot J."/>
            <person name="Rosling A."/>
        </authorList>
    </citation>
    <scope>NUCLEOTIDE SEQUENCE</scope>
    <source>
        <strain evidence="2">Wild A</strain>
    </source>
</reference>
<gene>
    <name evidence="2" type="ORF">FWILDA_LOCUS12128</name>
</gene>
<name>A0A9W4SXX6_9GLOM</name>
<evidence type="ECO:0000313" key="3">
    <source>
        <dbReference type="Proteomes" id="UP001153678"/>
    </source>
</evidence>
<evidence type="ECO:0000313" key="2">
    <source>
        <dbReference type="EMBL" id="CAI2185542.1"/>
    </source>
</evidence>
<organism evidence="2 3">
    <name type="scientific">Funneliformis geosporum</name>
    <dbReference type="NCBI Taxonomy" id="1117311"/>
    <lineage>
        <taxon>Eukaryota</taxon>
        <taxon>Fungi</taxon>
        <taxon>Fungi incertae sedis</taxon>
        <taxon>Mucoromycota</taxon>
        <taxon>Glomeromycotina</taxon>
        <taxon>Glomeromycetes</taxon>
        <taxon>Glomerales</taxon>
        <taxon>Glomeraceae</taxon>
        <taxon>Funneliformis</taxon>
    </lineage>
</organism>